<accession>A0ABQ5XDC3</accession>
<dbReference type="InterPro" id="IPR010982">
    <property type="entry name" value="Lambda_DNA-bd_dom_sf"/>
</dbReference>
<dbReference type="SMART" id="SM00530">
    <property type="entry name" value="HTH_XRE"/>
    <property type="match status" value="1"/>
</dbReference>
<protein>
    <recommendedName>
        <fullName evidence="1">HTH cro/C1-type domain-containing protein</fullName>
    </recommendedName>
</protein>
<proteinExistence type="predicted"/>
<dbReference type="Proteomes" id="UP001156627">
    <property type="component" value="Unassembled WGS sequence"/>
</dbReference>
<dbReference type="SUPFAM" id="SSF47413">
    <property type="entry name" value="lambda repressor-like DNA-binding domains"/>
    <property type="match status" value="1"/>
</dbReference>
<comment type="caution">
    <text evidence="2">The sequence shown here is derived from an EMBL/GenBank/DDBJ whole genome shotgun (WGS) entry which is preliminary data.</text>
</comment>
<dbReference type="InterPro" id="IPR001387">
    <property type="entry name" value="Cro/C1-type_HTH"/>
</dbReference>
<dbReference type="Gene3D" id="1.10.260.40">
    <property type="entry name" value="lambda repressor-like DNA-binding domains"/>
    <property type="match status" value="1"/>
</dbReference>
<name>A0ABQ5XDC3_9GAMM</name>
<dbReference type="Pfam" id="PF13560">
    <property type="entry name" value="HTH_31"/>
    <property type="match status" value="1"/>
</dbReference>
<keyword evidence="3" id="KW-1185">Reference proteome</keyword>
<evidence type="ECO:0000313" key="3">
    <source>
        <dbReference type="Proteomes" id="UP001156627"/>
    </source>
</evidence>
<sequence length="86" mass="9574">MKVILKSAKDLGPVLRAVRKAQNMRQDDTAGSMQVSENFLSKVERGSDTVQWGLLYRVLTDLGVRIELDVPDSAADRVRRIMDGDA</sequence>
<dbReference type="CDD" id="cd00093">
    <property type="entry name" value="HTH_XRE"/>
    <property type="match status" value="1"/>
</dbReference>
<organism evidence="2 3">
    <name type="scientific">Dyella flagellata</name>
    <dbReference type="NCBI Taxonomy" id="1867833"/>
    <lineage>
        <taxon>Bacteria</taxon>
        <taxon>Pseudomonadati</taxon>
        <taxon>Pseudomonadota</taxon>
        <taxon>Gammaproteobacteria</taxon>
        <taxon>Lysobacterales</taxon>
        <taxon>Rhodanobacteraceae</taxon>
        <taxon>Dyella</taxon>
    </lineage>
</organism>
<reference evidence="3" key="1">
    <citation type="journal article" date="2019" name="Int. J. Syst. Evol. Microbiol.">
        <title>The Global Catalogue of Microorganisms (GCM) 10K type strain sequencing project: providing services to taxonomists for standard genome sequencing and annotation.</title>
        <authorList>
            <consortium name="The Broad Institute Genomics Platform"/>
            <consortium name="The Broad Institute Genome Sequencing Center for Infectious Disease"/>
            <person name="Wu L."/>
            <person name="Ma J."/>
        </authorList>
    </citation>
    <scope>NUCLEOTIDE SEQUENCE [LARGE SCALE GENOMIC DNA]</scope>
    <source>
        <strain evidence="3">NBRC 111981</strain>
    </source>
</reference>
<evidence type="ECO:0000259" key="1">
    <source>
        <dbReference type="SMART" id="SM00530"/>
    </source>
</evidence>
<gene>
    <name evidence="2" type="ORF">GCM10007898_32710</name>
</gene>
<dbReference type="EMBL" id="BSOA01000040">
    <property type="protein sequence ID" value="GLQ89696.1"/>
    <property type="molecule type" value="Genomic_DNA"/>
</dbReference>
<evidence type="ECO:0000313" key="2">
    <source>
        <dbReference type="EMBL" id="GLQ89696.1"/>
    </source>
</evidence>
<feature type="domain" description="HTH cro/C1-type" evidence="1">
    <location>
        <begin position="14"/>
        <end position="69"/>
    </location>
</feature>
<dbReference type="RefSeq" id="WP_284333131.1">
    <property type="nucleotide sequence ID" value="NZ_BSOA01000040.1"/>
</dbReference>